<evidence type="ECO:0008006" key="3">
    <source>
        <dbReference type="Google" id="ProtNLM"/>
    </source>
</evidence>
<gene>
    <name evidence="1" type="ORF">C7P63_01915</name>
</gene>
<proteinExistence type="predicted"/>
<dbReference type="EMBL" id="PXZH01000001">
    <property type="protein sequence ID" value="RST89859.1"/>
    <property type="molecule type" value="Genomic_DNA"/>
</dbReference>
<sequence length="135" mass="15632">MKKMFIRIIGICLTFIAVLFITPIFTKNNLSTQAMVIDLINPAVKKEEVYLLTTDHYHHTQKNSVDQTKDYVYHDTSYTPSGKERTLSYTSFGKKLTPYRYLKLTTKGQCVRKWEEVSLEEVPKDALNKLGIVTH</sequence>
<dbReference type="InterPro" id="IPR036166">
    <property type="entry name" value="YxeA-like_sf"/>
</dbReference>
<dbReference type="SUPFAM" id="SSF159121">
    <property type="entry name" value="BC4932-like"/>
    <property type="match status" value="1"/>
</dbReference>
<dbReference type="AlphaFoldDB" id="A0A3S0ACV9"/>
<protein>
    <recommendedName>
        <fullName evidence="3">YxeA family protein</fullName>
    </recommendedName>
</protein>
<dbReference type="Gene3D" id="2.40.50.480">
    <property type="match status" value="1"/>
</dbReference>
<name>A0A3S0ACV9_9ENTE</name>
<dbReference type="Pfam" id="PF06486">
    <property type="entry name" value="DUF1093"/>
    <property type="match status" value="1"/>
</dbReference>
<keyword evidence="2" id="KW-1185">Reference proteome</keyword>
<organism evidence="1 2">
    <name type="scientific">Vagococcus humatus</name>
    <dbReference type="NCBI Taxonomy" id="1889241"/>
    <lineage>
        <taxon>Bacteria</taxon>
        <taxon>Bacillati</taxon>
        <taxon>Bacillota</taxon>
        <taxon>Bacilli</taxon>
        <taxon>Lactobacillales</taxon>
        <taxon>Enterococcaceae</taxon>
        <taxon>Vagococcus</taxon>
    </lineage>
</organism>
<dbReference type="NCBIfam" id="TIGR01655">
    <property type="entry name" value="yxeA_fam"/>
    <property type="match status" value="1"/>
</dbReference>
<dbReference type="PANTHER" id="PTHR36433:SF2">
    <property type="entry name" value="YXEA FAMILY PROTEIN"/>
    <property type="match status" value="1"/>
</dbReference>
<comment type="caution">
    <text evidence="1">The sequence shown here is derived from an EMBL/GenBank/DDBJ whole genome shotgun (WGS) entry which is preliminary data.</text>
</comment>
<reference evidence="1 2" key="1">
    <citation type="submission" date="2018-03" db="EMBL/GenBank/DDBJ databases">
        <authorList>
            <person name="Gulvik C.A."/>
        </authorList>
    </citation>
    <scope>NUCLEOTIDE SEQUENCE [LARGE SCALE GENOMIC DNA]</scope>
    <source>
        <strain evidence="1 2">JCM 31581</strain>
    </source>
</reference>
<accession>A0A3S0ACV9</accession>
<dbReference type="OrthoDB" id="2199916at2"/>
<evidence type="ECO:0000313" key="2">
    <source>
        <dbReference type="Proteomes" id="UP000277864"/>
    </source>
</evidence>
<dbReference type="InterPro" id="IPR006542">
    <property type="entry name" value="DUF1093"/>
</dbReference>
<evidence type="ECO:0000313" key="1">
    <source>
        <dbReference type="EMBL" id="RST89859.1"/>
    </source>
</evidence>
<dbReference type="PANTHER" id="PTHR36433">
    <property type="entry name" value="HYPOTHETICAL CYTOSOLIC PROTEIN"/>
    <property type="match status" value="1"/>
</dbReference>
<dbReference type="Proteomes" id="UP000277864">
    <property type="component" value="Unassembled WGS sequence"/>
</dbReference>
<dbReference type="RefSeq" id="WP_125942471.1">
    <property type="nucleotide sequence ID" value="NZ_PXZH01000001.1"/>
</dbReference>